<dbReference type="EMBL" id="JBHTAC010000059">
    <property type="protein sequence ID" value="MFC7247581.1"/>
    <property type="molecule type" value="Genomic_DNA"/>
</dbReference>
<evidence type="ECO:0000313" key="2">
    <source>
        <dbReference type="EMBL" id="MFC7247581.1"/>
    </source>
</evidence>
<accession>A0ABW2HA78</accession>
<dbReference type="Proteomes" id="UP001596392">
    <property type="component" value="Unassembled WGS sequence"/>
</dbReference>
<organism evidence="2 3">
    <name type="scientific">Catellatospora aurea</name>
    <dbReference type="NCBI Taxonomy" id="1337874"/>
    <lineage>
        <taxon>Bacteria</taxon>
        <taxon>Bacillati</taxon>
        <taxon>Actinomycetota</taxon>
        <taxon>Actinomycetes</taxon>
        <taxon>Micromonosporales</taxon>
        <taxon>Micromonosporaceae</taxon>
        <taxon>Catellatospora</taxon>
    </lineage>
</organism>
<evidence type="ECO:0000256" key="1">
    <source>
        <dbReference type="SAM" id="MobiDB-lite"/>
    </source>
</evidence>
<proteinExistence type="predicted"/>
<comment type="caution">
    <text evidence="2">The sequence shown here is derived from an EMBL/GenBank/DDBJ whole genome shotgun (WGS) entry which is preliminary data.</text>
</comment>
<keyword evidence="3" id="KW-1185">Reference proteome</keyword>
<feature type="region of interest" description="Disordered" evidence="1">
    <location>
        <begin position="53"/>
        <end position="86"/>
    </location>
</feature>
<reference evidence="3" key="1">
    <citation type="journal article" date="2019" name="Int. J. Syst. Evol. Microbiol.">
        <title>The Global Catalogue of Microorganisms (GCM) 10K type strain sequencing project: providing services to taxonomists for standard genome sequencing and annotation.</title>
        <authorList>
            <consortium name="The Broad Institute Genomics Platform"/>
            <consortium name="The Broad Institute Genome Sequencing Center for Infectious Disease"/>
            <person name="Wu L."/>
            <person name="Ma J."/>
        </authorList>
    </citation>
    <scope>NUCLEOTIDE SEQUENCE [LARGE SCALE GENOMIC DNA]</scope>
    <source>
        <strain evidence="3">CGMCC 1.9106</strain>
    </source>
</reference>
<protein>
    <submittedName>
        <fullName evidence="2">Uncharacterized protein</fullName>
    </submittedName>
</protein>
<name>A0ABW2HA78_9ACTN</name>
<dbReference type="RefSeq" id="WP_376810299.1">
    <property type="nucleotide sequence ID" value="NZ_JBHTAC010000059.1"/>
</dbReference>
<gene>
    <name evidence="2" type="ORF">ACFQO7_34395</name>
</gene>
<evidence type="ECO:0000313" key="3">
    <source>
        <dbReference type="Proteomes" id="UP001596392"/>
    </source>
</evidence>
<sequence>MGDTVALADGNGVVVATTEMGWPIVEVTAGQRLGKRVCVRPSDVLSLIAHTTGNPRATGEQARVTTTSDTHSRRLGHAVTRATRTR</sequence>